<name>A0A4Z2H8U3_9TELE</name>
<dbReference type="OrthoDB" id="2149840at2759"/>
<feature type="transmembrane region" description="Helical" evidence="2">
    <location>
        <begin position="485"/>
        <end position="504"/>
    </location>
</feature>
<sequence length="786" mass="87793">MSSMFRYNCAKMDPALLRERELFKKRALSTPAVEKRQAPSDSHKKKKPKLDKESSSGSKHGAESSNGSFNIKTSSGYKFGCLAKIVNYMKALVSNPKIYVRDGTYGFKPKYNLKDKKALLRLLDKHDQLGLGGVLLDDVEEGLPNSAKAIKVLGDQIIFVTRPDKKKILFYNDKHCQFIVDEEFQKLWRSVPVDNIDDEKIDEYLKKQGISSMQETGPKKVLPIKRKKQGGQRKRHFKTHNNHLAGVLEDYSEGVPQLGVLPAALNPGQPSSANYVMSTQHEITLQLISATVNKELCTVPFHFGEHGNYSLWVKNLNESSVVNCSVVTDEGPVNSYIPILVAFLIFAGLALASAIGTKIFGLDVVKGILFRISSSMETERLINSELGSPGRTLSLVADNILPPAPSPSKRLRSLDTFRGLSLVIMVFVNYGGGRYWFFRHESWNGLTVADLVFPWFVFIMGTSVALSINSMLRTGATRLSLLRKVAWRSVQLFAIGVFIINPNYCQGPLSWDNLRIPGVLQRLAWSYLAVACLDLLVARGHLDVLTTGVSAPQEAWWSPGLDVLLYWPAWLCVLLLEVVWLCLTFLLPVPNCPTGYLGPGGIGDMGQYTNCTGGAAALIDRWLLGESHIYQTPSSRVIYSTGMPHDPEGVLGSINSILMAFLGLQGVISAILTKCSTDQGFIPVNKNLWSLSYVTTLACFAFVLLVLVYYTVDVKRWWSGAPFYYPGMNSILVYVGHEVFEEYFPFRWTMANSQSHAEHLTQNLVATSCWVFISYMLYRKKIFWKI</sequence>
<evidence type="ECO:0000256" key="2">
    <source>
        <dbReference type="SAM" id="Phobius"/>
    </source>
</evidence>
<feature type="transmembrane region" description="Helical" evidence="2">
    <location>
        <begin position="419"/>
        <end position="437"/>
    </location>
</feature>
<feature type="transmembrane region" description="Helical" evidence="2">
    <location>
        <begin position="452"/>
        <end position="473"/>
    </location>
</feature>
<keyword evidence="2" id="KW-0472">Membrane</keyword>
<evidence type="ECO:0000259" key="4">
    <source>
        <dbReference type="Pfam" id="PF18121"/>
    </source>
</evidence>
<feature type="compositionally biased region" description="Low complexity" evidence="1">
    <location>
        <begin position="55"/>
        <end position="65"/>
    </location>
</feature>
<dbReference type="InterPro" id="IPR036390">
    <property type="entry name" value="WH_DNA-bd_sf"/>
</dbReference>
<feature type="transmembrane region" description="Helical" evidence="2">
    <location>
        <begin position="336"/>
        <end position="361"/>
    </location>
</feature>
<proteinExistence type="predicted"/>
<dbReference type="Pfam" id="PF07786">
    <property type="entry name" value="HGSNAT_cat"/>
    <property type="match status" value="1"/>
</dbReference>
<keyword evidence="5" id="KW-0808">Transferase</keyword>
<keyword evidence="2" id="KW-0812">Transmembrane</keyword>
<evidence type="ECO:0000313" key="6">
    <source>
        <dbReference type="Proteomes" id="UP000314294"/>
    </source>
</evidence>
<dbReference type="PANTHER" id="PTHR31061:SF37">
    <property type="entry name" value="HEPARAN-ALPHA-GLUCOSAMINIDE N-ACETYLTRANSFERASE"/>
    <property type="match status" value="1"/>
</dbReference>
<dbReference type="InterPro" id="IPR040501">
    <property type="entry name" value="TFA2_Winged_2"/>
</dbReference>
<feature type="region of interest" description="Disordered" evidence="1">
    <location>
        <begin position="28"/>
        <end position="67"/>
    </location>
</feature>
<organism evidence="5 6">
    <name type="scientific">Liparis tanakae</name>
    <name type="common">Tanaka's snailfish</name>
    <dbReference type="NCBI Taxonomy" id="230148"/>
    <lineage>
        <taxon>Eukaryota</taxon>
        <taxon>Metazoa</taxon>
        <taxon>Chordata</taxon>
        <taxon>Craniata</taxon>
        <taxon>Vertebrata</taxon>
        <taxon>Euteleostomi</taxon>
        <taxon>Actinopterygii</taxon>
        <taxon>Neopterygii</taxon>
        <taxon>Teleostei</taxon>
        <taxon>Neoteleostei</taxon>
        <taxon>Acanthomorphata</taxon>
        <taxon>Eupercaria</taxon>
        <taxon>Perciformes</taxon>
        <taxon>Cottioidei</taxon>
        <taxon>Cottales</taxon>
        <taxon>Liparidae</taxon>
        <taxon>Liparis</taxon>
    </lineage>
</organism>
<dbReference type="SUPFAM" id="SSF46785">
    <property type="entry name" value="Winged helix' DNA-binding domain"/>
    <property type="match status" value="1"/>
</dbReference>
<feature type="transmembrane region" description="Helical" evidence="2">
    <location>
        <begin position="563"/>
        <end position="587"/>
    </location>
</feature>
<feature type="transmembrane region" description="Helical" evidence="2">
    <location>
        <begin position="693"/>
        <end position="712"/>
    </location>
</feature>
<dbReference type="Pfam" id="PF18121">
    <property type="entry name" value="TFA2_Winged_2"/>
    <property type="match status" value="1"/>
</dbReference>
<keyword evidence="2" id="KW-1133">Transmembrane helix</keyword>
<gene>
    <name evidence="5" type="primary">HGSNAT_0</name>
    <name evidence="5" type="ORF">EYF80_028567</name>
</gene>
<feature type="compositionally biased region" description="Basic and acidic residues" evidence="1">
    <location>
        <begin position="33"/>
        <end position="42"/>
    </location>
</feature>
<evidence type="ECO:0000256" key="1">
    <source>
        <dbReference type="SAM" id="MobiDB-lite"/>
    </source>
</evidence>
<dbReference type="PANTHER" id="PTHR31061">
    <property type="entry name" value="LD22376P"/>
    <property type="match status" value="1"/>
</dbReference>
<feature type="transmembrane region" description="Helical" evidence="2">
    <location>
        <begin position="650"/>
        <end position="672"/>
    </location>
</feature>
<accession>A0A4Z2H8U3</accession>
<dbReference type="AlphaFoldDB" id="A0A4Z2H8U3"/>
<dbReference type="GO" id="GO:0016740">
    <property type="term" value="F:transferase activity"/>
    <property type="evidence" value="ECO:0007669"/>
    <property type="project" value="UniProtKB-KW"/>
</dbReference>
<evidence type="ECO:0000313" key="5">
    <source>
        <dbReference type="EMBL" id="TNN61182.1"/>
    </source>
</evidence>
<reference evidence="5 6" key="1">
    <citation type="submission" date="2019-03" db="EMBL/GenBank/DDBJ databases">
        <title>First draft genome of Liparis tanakae, snailfish: a comprehensive survey of snailfish specific genes.</title>
        <authorList>
            <person name="Kim W."/>
            <person name="Song I."/>
            <person name="Jeong J.-H."/>
            <person name="Kim D."/>
            <person name="Kim S."/>
            <person name="Ryu S."/>
            <person name="Song J.Y."/>
            <person name="Lee S.K."/>
        </authorList>
    </citation>
    <scope>NUCLEOTIDE SEQUENCE [LARGE SCALE GENOMIC DNA]</scope>
    <source>
        <tissue evidence="5">Muscle</tissue>
    </source>
</reference>
<dbReference type="EMBL" id="SRLO01000320">
    <property type="protein sequence ID" value="TNN61182.1"/>
    <property type="molecule type" value="Genomic_DNA"/>
</dbReference>
<protein>
    <submittedName>
        <fullName evidence="5">Heparan-alpha-glucosaminide N-acetyltransferase</fullName>
    </submittedName>
</protein>
<dbReference type="Proteomes" id="UP000314294">
    <property type="component" value="Unassembled WGS sequence"/>
</dbReference>
<evidence type="ECO:0000259" key="3">
    <source>
        <dbReference type="Pfam" id="PF07786"/>
    </source>
</evidence>
<feature type="domain" description="Heparan-alpha-glucosaminide N-acetyltransferase catalytic" evidence="3">
    <location>
        <begin position="410"/>
        <end position="508"/>
    </location>
</feature>
<dbReference type="InterPro" id="IPR012429">
    <property type="entry name" value="HGSNAT_cat"/>
</dbReference>
<keyword evidence="6" id="KW-1185">Reference proteome</keyword>
<feature type="domain" description="TFA2 Winged helix" evidence="4">
    <location>
        <begin position="114"/>
        <end position="172"/>
    </location>
</feature>
<comment type="caution">
    <text evidence="5">The sequence shown here is derived from an EMBL/GenBank/DDBJ whole genome shotgun (WGS) entry which is preliminary data.</text>
</comment>
<feature type="transmembrane region" description="Helical" evidence="2">
    <location>
        <begin position="760"/>
        <end position="778"/>
    </location>
</feature>